<evidence type="ECO:0000313" key="2">
    <source>
        <dbReference type="Proteomes" id="UP000005439"/>
    </source>
</evidence>
<dbReference type="AlphaFoldDB" id="G8TZN5"/>
<organism evidence="1 2">
    <name type="scientific">Sulfobacillus acidophilus (strain ATCC 700253 / DSM 10332 / NAL)</name>
    <dbReference type="NCBI Taxonomy" id="679936"/>
    <lineage>
        <taxon>Bacteria</taxon>
        <taxon>Bacillati</taxon>
        <taxon>Bacillota</taxon>
        <taxon>Clostridia</taxon>
        <taxon>Eubacteriales</taxon>
        <taxon>Clostridiales Family XVII. Incertae Sedis</taxon>
        <taxon>Sulfobacillus</taxon>
    </lineage>
</organism>
<reference evidence="2" key="1">
    <citation type="submission" date="2011-12" db="EMBL/GenBank/DDBJ databases">
        <title>The complete genome of chromosome of Sulfobacillus acidophilus DSM 10332.</title>
        <authorList>
            <person name="Lucas S."/>
            <person name="Han J."/>
            <person name="Lapidus A."/>
            <person name="Bruce D."/>
            <person name="Goodwin L."/>
            <person name="Pitluck S."/>
            <person name="Peters L."/>
            <person name="Kyrpides N."/>
            <person name="Mavromatis K."/>
            <person name="Ivanova N."/>
            <person name="Mikhailova N."/>
            <person name="Chertkov O."/>
            <person name="Saunders E."/>
            <person name="Detter J.C."/>
            <person name="Tapia R."/>
            <person name="Han C."/>
            <person name="Land M."/>
            <person name="Hauser L."/>
            <person name="Markowitz V."/>
            <person name="Cheng J.-F."/>
            <person name="Hugenholtz P."/>
            <person name="Woyke T."/>
            <person name="Wu D."/>
            <person name="Pukall R."/>
            <person name="Gehrich-Schroeter G."/>
            <person name="Schneider S."/>
            <person name="Klenk H.-P."/>
            <person name="Eisen J.A."/>
        </authorList>
    </citation>
    <scope>NUCLEOTIDE SEQUENCE [LARGE SCALE GENOMIC DNA]</scope>
    <source>
        <strain evidence="2">ATCC 700253 / DSM 10332 / NAL</strain>
    </source>
</reference>
<sequence length="64" mass="7322">MRWAQEMAWVAPDVTVHTVMLDEVPELTGTLEIQTVPVMFFNHVRTDGPLNEWMMAARLNALNP</sequence>
<name>G8TZN5_SULAD</name>
<dbReference type="EMBL" id="CP003179">
    <property type="protein sequence ID" value="AEW06365.1"/>
    <property type="molecule type" value="Genomic_DNA"/>
</dbReference>
<proteinExistence type="predicted"/>
<accession>G8TZN5</accession>
<dbReference type="PATRIC" id="fig|679936.5.peg.2999"/>
<protein>
    <recommendedName>
        <fullName evidence="3">Thioredoxin-like fold domain-containing protein</fullName>
    </recommendedName>
</protein>
<reference evidence="1 2" key="2">
    <citation type="journal article" date="2012" name="Stand. Genomic Sci.">
        <title>Complete genome sequence of the moderately thermophilic mineral-sulfide-oxidizing firmicute Sulfobacillus acidophilus type strain (NAL(T)).</title>
        <authorList>
            <person name="Anderson I."/>
            <person name="Chertkov O."/>
            <person name="Chen A."/>
            <person name="Saunders E."/>
            <person name="Lapidus A."/>
            <person name="Nolan M."/>
            <person name="Lucas S."/>
            <person name="Hammon N."/>
            <person name="Deshpande S."/>
            <person name="Cheng J.F."/>
            <person name="Han C."/>
            <person name="Tapia R."/>
            <person name="Goodwin L.A."/>
            <person name="Pitluck S."/>
            <person name="Liolios K."/>
            <person name="Pagani I."/>
            <person name="Ivanova N."/>
            <person name="Mikhailova N."/>
            <person name="Pati A."/>
            <person name="Palaniappan K."/>
            <person name="Land M."/>
            <person name="Pan C."/>
            <person name="Rohde M."/>
            <person name="Pukall R."/>
            <person name="Goker M."/>
            <person name="Detter J.C."/>
            <person name="Woyke T."/>
            <person name="Bristow J."/>
            <person name="Eisen J.A."/>
            <person name="Markowitz V."/>
            <person name="Hugenholtz P."/>
            <person name="Kyrpides N.C."/>
            <person name="Klenk H.P."/>
            <person name="Mavromatis K."/>
        </authorList>
    </citation>
    <scope>NUCLEOTIDE SEQUENCE [LARGE SCALE GENOMIC DNA]</scope>
    <source>
        <strain evidence="2">ATCC 700253 / DSM 10332 / NAL</strain>
    </source>
</reference>
<evidence type="ECO:0000313" key="1">
    <source>
        <dbReference type="EMBL" id="AEW06365.1"/>
    </source>
</evidence>
<dbReference type="KEGG" id="sap:Sulac_2904"/>
<keyword evidence="2" id="KW-1185">Reference proteome</keyword>
<dbReference type="STRING" id="679936.Sulac_2904"/>
<evidence type="ECO:0008006" key="3">
    <source>
        <dbReference type="Google" id="ProtNLM"/>
    </source>
</evidence>
<gene>
    <name evidence="1" type="ordered locus">Sulac_2904</name>
</gene>
<dbReference type="Proteomes" id="UP000005439">
    <property type="component" value="Chromosome"/>
</dbReference>
<dbReference type="HOGENOM" id="CLU_2866128_0_0_9"/>